<protein>
    <submittedName>
        <fullName evidence="2">Uncharacterized protein</fullName>
    </submittedName>
</protein>
<evidence type="ECO:0000256" key="1">
    <source>
        <dbReference type="SAM" id="MobiDB-lite"/>
    </source>
</evidence>
<reference evidence="2 3" key="1">
    <citation type="journal article" date="2019" name="Mol. Ecol. Resour.">
        <title>Improving Illumina assemblies with Hi-C and long reads: an example with the North African dromedary.</title>
        <authorList>
            <person name="Elbers J.P."/>
            <person name="Rogers M.F."/>
            <person name="Perelman P.L."/>
            <person name="Proskuryakova A.A."/>
            <person name="Serdyukova N.A."/>
            <person name="Johnson W.E."/>
            <person name="Horin P."/>
            <person name="Corander J."/>
            <person name="Murphy D."/>
            <person name="Burger P.A."/>
        </authorList>
    </citation>
    <scope>NUCLEOTIDE SEQUENCE [LARGE SCALE GENOMIC DNA]</scope>
    <source>
        <strain evidence="2">Drom800</strain>
        <tissue evidence="2">Blood</tissue>
    </source>
</reference>
<keyword evidence="3" id="KW-1185">Reference proteome</keyword>
<organism evidence="2 3">
    <name type="scientific">Camelus dromedarius</name>
    <name type="common">Dromedary</name>
    <name type="synonym">Arabian camel</name>
    <dbReference type="NCBI Taxonomy" id="9838"/>
    <lineage>
        <taxon>Eukaryota</taxon>
        <taxon>Metazoa</taxon>
        <taxon>Chordata</taxon>
        <taxon>Craniata</taxon>
        <taxon>Vertebrata</taxon>
        <taxon>Euteleostomi</taxon>
        <taxon>Mammalia</taxon>
        <taxon>Eutheria</taxon>
        <taxon>Laurasiatheria</taxon>
        <taxon>Artiodactyla</taxon>
        <taxon>Tylopoda</taxon>
        <taxon>Camelidae</taxon>
        <taxon>Camelus</taxon>
    </lineage>
</organism>
<feature type="compositionally biased region" description="Basic and acidic residues" evidence="1">
    <location>
        <begin position="35"/>
        <end position="48"/>
    </location>
</feature>
<sequence>MFPAQSCLPPRLRLLRYQPFFDCAVTLGRHVPSHPGERTEGKFSKTLKEPSSSCHPGVTQRGQASPPPGSRHPRKGQTQQAGERTGSVLRQWIPLRPP</sequence>
<evidence type="ECO:0000313" key="2">
    <source>
        <dbReference type="EMBL" id="KAB1257639.1"/>
    </source>
</evidence>
<evidence type="ECO:0000313" key="3">
    <source>
        <dbReference type="Proteomes" id="UP000299084"/>
    </source>
</evidence>
<accession>A0A5N4CFA1</accession>
<dbReference type="EMBL" id="JWIN03000026">
    <property type="protein sequence ID" value="KAB1257639.1"/>
    <property type="molecule type" value="Genomic_DNA"/>
</dbReference>
<dbReference type="Proteomes" id="UP000299084">
    <property type="component" value="Unassembled WGS sequence"/>
</dbReference>
<gene>
    <name evidence="2" type="ORF">Cadr_000026461</name>
</gene>
<proteinExistence type="predicted"/>
<name>A0A5N4CFA1_CAMDR</name>
<feature type="region of interest" description="Disordered" evidence="1">
    <location>
        <begin position="29"/>
        <end position="98"/>
    </location>
</feature>
<comment type="caution">
    <text evidence="2">The sequence shown here is derived from an EMBL/GenBank/DDBJ whole genome shotgun (WGS) entry which is preliminary data.</text>
</comment>
<dbReference type="AlphaFoldDB" id="A0A5N4CFA1"/>